<evidence type="ECO:0000313" key="2">
    <source>
        <dbReference type="EMBL" id="DAD74802.1"/>
    </source>
</evidence>
<feature type="transmembrane region" description="Helical" evidence="1">
    <location>
        <begin position="41"/>
        <end position="62"/>
    </location>
</feature>
<name>A0A8S5LY03_9CAUD</name>
<protein>
    <submittedName>
        <fullName evidence="2">Uncharacterized protein</fullName>
    </submittedName>
</protein>
<dbReference type="EMBL" id="BK014765">
    <property type="protein sequence ID" value="DAD74802.1"/>
    <property type="molecule type" value="Genomic_DNA"/>
</dbReference>
<evidence type="ECO:0000256" key="1">
    <source>
        <dbReference type="SAM" id="Phobius"/>
    </source>
</evidence>
<keyword evidence="1" id="KW-0812">Transmembrane</keyword>
<keyword evidence="1" id="KW-1133">Transmembrane helix</keyword>
<feature type="transmembrane region" description="Helical" evidence="1">
    <location>
        <begin position="12"/>
        <end position="35"/>
    </location>
</feature>
<organism evidence="2">
    <name type="scientific">Siphoviridae sp. ctZPw9</name>
    <dbReference type="NCBI Taxonomy" id="2826383"/>
    <lineage>
        <taxon>Viruses</taxon>
        <taxon>Duplodnaviria</taxon>
        <taxon>Heunggongvirae</taxon>
        <taxon>Uroviricota</taxon>
        <taxon>Caudoviricetes</taxon>
    </lineage>
</organism>
<keyword evidence="1" id="KW-0472">Membrane</keyword>
<reference evidence="2" key="1">
    <citation type="journal article" date="2021" name="Proc. Natl. Acad. Sci. U.S.A.">
        <title>A Catalog of Tens of Thousands of Viruses from Human Metagenomes Reveals Hidden Associations with Chronic Diseases.</title>
        <authorList>
            <person name="Tisza M.J."/>
            <person name="Buck C.B."/>
        </authorList>
    </citation>
    <scope>NUCLEOTIDE SEQUENCE</scope>
    <source>
        <strain evidence="2">CtZPw9</strain>
    </source>
</reference>
<accession>A0A8S5LY03</accession>
<sequence>MKITKNIATFGWVMLGLSAFLLCVNILSAMIGEALYADMPYVAGCAIIGITLLVPHALSAYMQYKSHQIEYQDVKLADILD</sequence>
<proteinExistence type="predicted"/>